<evidence type="ECO:0000313" key="9">
    <source>
        <dbReference type="EMBL" id="KAH7299700.1"/>
    </source>
</evidence>
<accession>A0A8T2RTZ6</accession>
<protein>
    <recommendedName>
        <fullName evidence="2">histidine kinase</fullName>
        <ecNumber evidence="2">2.7.13.3</ecNumber>
    </recommendedName>
</protein>
<dbReference type="SUPFAM" id="SSF52172">
    <property type="entry name" value="CheY-like"/>
    <property type="match status" value="1"/>
</dbReference>
<dbReference type="InterPro" id="IPR001789">
    <property type="entry name" value="Sig_transdc_resp-reg_receiver"/>
</dbReference>
<feature type="region of interest" description="Disordered" evidence="6">
    <location>
        <begin position="271"/>
        <end position="302"/>
    </location>
</feature>
<comment type="catalytic activity">
    <reaction evidence="1">
        <text>ATP + protein L-histidine = ADP + protein N-phospho-L-histidine.</text>
        <dbReference type="EC" id="2.7.13.3"/>
    </reaction>
</comment>
<feature type="modified residue" description="4-aspartylphosphate" evidence="5">
    <location>
        <position position="368"/>
    </location>
</feature>
<dbReference type="Pfam" id="PF00072">
    <property type="entry name" value="Response_reg"/>
    <property type="match status" value="1"/>
</dbReference>
<dbReference type="SMART" id="SM00387">
    <property type="entry name" value="HATPase_c"/>
    <property type="match status" value="1"/>
</dbReference>
<dbReference type="Gene3D" id="3.40.50.2300">
    <property type="match status" value="1"/>
</dbReference>
<feature type="domain" description="Response regulatory" evidence="8">
    <location>
        <begin position="318"/>
        <end position="434"/>
    </location>
</feature>
<name>A0A8T2RTZ6_CERRI</name>
<evidence type="ECO:0000256" key="1">
    <source>
        <dbReference type="ARBA" id="ARBA00000085"/>
    </source>
</evidence>
<dbReference type="InterPro" id="IPR004358">
    <property type="entry name" value="Sig_transdc_His_kin-like_C"/>
</dbReference>
<dbReference type="Pfam" id="PF02518">
    <property type="entry name" value="HATPase_c"/>
    <property type="match status" value="1"/>
</dbReference>
<evidence type="ECO:0000256" key="5">
    <source>
        <dbReference type="PROSITE-ProRule" id="PRU00169"/>
    </source>
</evidence>
<dbReference type="EC" id="2.7.13.3" evidence="2"/>
<dbReference type="SMART" id="SM00448">
    <property type="entry name" value="REC"/>
    <property type="match status" value="1"/>
</dbReference>
<dbReference type="Proteomes" id="UP000825935">
    <property type="component" value="Chromosome 24"/>
</dbReference>
<dbReference type="PROSITE" id="PS50109">
    <property type="entry name" value="HIS_KIN"/>
    <property type="match status" value="1"/>
</dbReference>
<comment type="caution">
    <text evidence="9">The sequence shown here is derived from an EMBL/GenBank/DDBJ whole genome shotgun (WGS) entry which is preliminary data.</text>
</comment>
<dbReference type="SUPFAM" id="SSF55874">
    <property type="entry name" value="ATPase domain of HSP90 chaperone/DNA topoisomerase II/histidine kinase"/>
    <property type="match status" value="1"/>
</dbReference>
<evidence type="ECO:0000259" key="7">
    <source>
        <dbReference type="PROSITE" id="PS50109"/>
    </source>
</evidence>
<evidence type="ECO:0000256" key="3">
    <source>
        <dbReference type="ARBA" id="ARBA00022679"/>
    </source>
</evidence>
<dbReference type="Gene3D" id="3.30.565.10">
    <property type="entry name" value="Histidine kinase-like ATPase, C-terminal domain"/>
    <property type="match status" value="1"/>
</dbReference>
<evidence type="ECO:0000259" key="8">
    <source>
        <dbReference type="PROSITE" id="PS50110"/>
    </source>
</evidence>
<reference evidence="9" key="1">
    <citation type="submission" date="2021-08" db="EMBL/GenBank/DDBJ databases">
        <title>WGS assembly of Ceratopteris richardii.</title>
        <authorList>
            <person name="Marchant D.B."/>
            <person name="Chen G."/>
            <person name="Jenkins J."/>
            <person name="Shu S."/>
            <person name="Leebens-Mack J."/>
            <person name="Grimwood J."/>
            <person name="Schmutz J."/>
            <person name="Soltis P."/>
            <person name="Soltis D."/>
            <person name="Chen Z.-H."/>
        </authorList>
    </citation>
    <scope>NUCLEOTIDE SEQUENCE</scope>
    <source>
        <strain evidence="9">Whitten #5841</strain>
        <tissue evidence="9">Leaf</tissue>
    </source>
</reference>
<proteinExistence type="predicted"/>
<evidence type="ECO:0000256" key="2">
    <source>
        <dbReference type="ARBA" id="ARBA00012438"/>
    </source>
</evidence>
<dbReference type="PROSITE" id="PS50110">
    <property type="entry name" value="RESPONSE_REGULATORY"/>
    <property type="match status" value="1"/>
</dbReference>
<dbReference type="InterPro" id="IPR011006">
    <property type="entry name" value="CheY-like_superfamily"/>
</dbReference>
<dbReference type="AlphaFoldDB" id="A0A8T2RTZ6"/>
<evidence type="ECO:0000313" key="10">
    <source>
        <dbReference type="Proteomes" id="UP000825935"/>
    </source>
</evidence>
<evidence type="ECO:0000256" key="4">
    <source>
        <dbReference type="ARBA" id="ARBA00022777"/>
    </source>
</evidence>
<dbReference type="CDD" id="cd17546">
    <property type="entry name" value="REC_hyHK_CKI1_RcsC-like"/>
    <property type="match status" value="1"/>
</dbReference>
<dbReference type="InterPro" id="IPR005467">
    <property type="entry name" value="His_kinase_dom"/>
</dbReference>
<dbReference type="InterPro" id="IPR003594">
    <property type="entry name" value="HATPase_dom"/>
</dbReference>
<organism evidence="9 10">
    <name type="scientific">Ceratopteris richardii</name>
    <name type="common">Triangle waterfern</name>
    <dbReference type="NCBI Taxonomy" id="49495"/>
    <lineage>
        <taxon>Eukaryota</taxon>
        <taxon>Viridiplantae</taxon>
        <taxon>Streptophyta</taxon>
        <taxon>Embryophyta</taxon>
        <taxon>Tracheophyta</taxon>
        <taxon>Polypodiopsida</taxon>
        <taxon>Polypodiidae</taxon>
        <taxon>Polypodiales</taxon>
        <taxon>Pteridineae</taxon>
        <taxon>Pteridaceae</taxon>
        <taxon>Parkerioideae</taxon>
        <taxon>Ceratopteris</taxon>
    </lineage>
</organism>
<feature type="domain" description="Histidine kinase" evidence="7">
    <location>
        <begin position="1"/>
        <end position="247"/>
    </location>
</feature>
<dbReference type="GO" id="GO:0000155">
    <property type="term" value="F:phosphorelay sensor kinase activity"/>
    <property type="evidence" value="ECO:0007669"/>
    <property type="project" value="TreeGrafter"/>
</dbReference>
<gene>
    <name evidence="9" type="ORF">KP509_24G025100</name>
</gene>
<dbReference type="EMBL" id="CM035429">
    <property type="protein sequence ID" value="KAH7299700.1"/>
    <property type="molecule type" value="Genomic_DNA"/>
</dbReference>
<dbReference type="GO" id="GO:0005886">
    <property type="term" value="C:plasma membrane"/>
    <property type="evidence" value="ECO:0007669"/>
    <property type="project" value="TreeGrafter"/>
</dbReference>
<feature type="compositionally biased region" description="Polar residues" evidence="6">
    <location>
        <begin position="277"/>
        <end position="297"/>
    </location>
</feature>
<keyword evidence="10" id="KW-1185">Reference proteome</keyword>
<dbReference type="GO" id="GO:0009927">
    <property type="term" value="F:histidine phosphotransfer kinase activity"/>
    <property type="evidence" value="ECO:0007669"/>
    <property type="project" value="TreeGrafter"/>
</dbReference>
<dbReference type="PRINTS" id="PR00344">
    <property type="entry name" value="BCTRLSENSOR"/>
</dbReference>
<dbReference type="InterPro" id="IPR036890">
    <property type="entry name" value="HATPase_C_sf"/>
</dbReference>
<sequence>MMVDCAETMTNILDDVTDMGNWEDGVMQLRTEEFDLFGVLKFILWGLKDLLYEKHINFTIKMDSTTKGVLKSDHVLGDKHRVLQTLGNFLSNAVKLSPEEGKLELTIKCEEVYKNGEYYNYSSKANPGNAQSEQAEEILPRLRMEGLNRQGSRSSKSYQGSSCDASPSFAKVYIAVNDIDNGITSQDLEKLFEPYAFISSEWEDVAGGSDLGLNTAKQFVEHSGGCIGVKSKEGEGREFYLCLPFPLKSTIHAVEFKDDWLDSFMAKDVQTKDPPISGQQEKLGTESGTSCNSTPTDKSCRKARSTSDLVPADKQCRKILLVEDTKVNRVILRKVLQTLNLRCEEAENGQVAVNLIKEGRMYDLILMDKEMPVMDGHEVATRQIRLLGVLTPIVALTGNALKSDKKLFLEAGVNDFHTKPLTREKLMQVLARFEVYVPDR</sequence>
<keyword evidence="4" id="KW-0418">Kinase</keyword>
<dbReference type="PANTHER" id="PTHR43047:SF69">
    <property type="entry name" value="HISTIDINE KINASE CONTAINING CHEY-HOMOLOGOUS RECEIVER DOMAIN-RELATED"/>
    <property type="match status" value="1"/>
</dbReference>
<keyword evidence="5" id="KW-0597">Phosphoprotein</keyword>
<evidence type="ECO:0000256" key="6">
    <source>
        <dbReference type="SAM" id="MobiDB-lite"/>
    </source>
</evidence>
<dbReference type="OrthoDB" id="21225at2759"/>
<keyword evidence="3" id="KW-0808">Transferase</keyword>
<dbReference type="PANTHER" id="PTHR43047">
    <property type="entry name" value="TWO-COMPONENT HISTIDINE PROTEIN KINASE"/>
    <property type="match status" value="1"/>
</dbReference>